<sequence length="59" mass="6254">MPMDGNVLSTLENPTLCGPSAVHMSDSGQLLACGYYSNNLVRVDGERGRVVKLASEKDG</sequence>
<accession>A0A9D4L1N4</accession>
<reference evidence="1" key="2">
    <citation type="submission" date="2020-11" db="EMBL/GenBank/DDBJ databases">
        <authorList>
            <person name="McCartney M.A."/>
            <person name="Auch B."/>
            <person name="Kono T."/>
            <person name="Mallez S."/>
            <person name="Becker A."/>
            <person name="Gohl D.M."/>
            <person name="Silverstein K.A.T."/>
            <person name="Koren S."/>
            <person name="Bechman K.B."/>
            <person name="Herman A."/>
            <person name="Abrahante J.E."/>
            <person name="Garbe J."/>
        </authorList>
    </citation>
    <scope>NUCLEOTIDE SEQUENCE</scope>
    <source>
        <strain evidence="1">Duluth1</strain>
        <tissue evidence="1">Whole animal</tissue>
    </source>
</reference>
<dbReference type="SUPFAM" id="SSF63829">
    <property type="entry name" value="Calcium-dependent phosphotriesterase"/>
    <property type="match status" value="1"/>
</dbReference>
<comment type="caution">
    <text evidence="1">The sequence shown here is derived from an EMBL/GenBank/DDBJ whole genome shotgun (WGS) entry which is preliminary data.</text>
</comment>
<dbReference type="AlphaFoldDB" id="A0A9D4L1N4"/>
<gene>
    <name evidence="1" type="ORF">DPMN_092126</name>
</gene>
<dbReference type="EMBL" id="JAIWYP010000003">
    <property type="protein sequence ID" value="KAH3849723.1"/>
    <property type="molecule type" value="Genomic_DNA"/>
</dbReference>
<proteinExistence type="predicted"/>
<dbReference type="Proteomes" id="UP000828390">
    <property type="component" value="Unassembled WGS sequence"/>
</dbReference>
<evidence type="ECO:0000313" key="2">
    <source>
        <dbReference type="Proteomes" id="UP000828390"/>
    </source>
</evidence>
<organism evidence="1 2">
    <name type="scientific">Dreissena polymorpha</name>
    <name type="common">Zebra mussel</name>
    <name type="synonym">Mytilus polymorpha</name>
    <dbReference type="NCBI Taxonomy" id="45954"/>
    <lineage>
        <taxon>Eukaryota</taxon>
        <taxon>Metazoa</taxon>
        <taxon>Spiralia</taxon>
        <taxon>Lophotrochozoa</taxon>
        <taxon>Mollusca</taxon>
        <taxon>Bivalvia</taxon>
        <taxon>Autobranchia</taxon>
        <taxon>Heteroconchia</taxon>
        <taxon>Euheterodonta</taxon>
        <taxon>Imparidentia</taxon>
        <taxon>Neoheterodontei</taxon>
        <taxon>Myida</taxon>
        <taxon>Dreissenoidea</taxon>
        <taxon>Dreissenidae</taxon>
        <taxon>Dreissena</taxon>
    </lineage>
</organism>
<protein>
    <submittedName>
        <fullName evidence="1">Uncharacterized protein</fullName>
    </submittedName>
</protein>
<name>A0A9D4L1N4_DREPO</name>
<keyword evidence="2" id="KW-1185">Reference proteome</keyword>
<evidence type="ECO:0000313" key="1">
    <source>
        <dbReference type="EMBL" id="KAH3849723.1"/>
    </source>
</evidence>
<reference evidence="1" key="1">
    <citation type="journal article" date="2019" name="bioRxiv">
        <title>The Genome of the Zebra Mussel, Dreissena polymorpha: A Resource for Invasive Species Research.</title>
        <authorList>
            <person name="McCartney M.A."/>
            <person name="Auch B."/>
            <person name="Kono T."/>
            <person name="Mallez S."/>
            <person name="Zhang Y."/>
            <person name="Obille A."/>
            <person name="Becker A."/>
            <person name="Abrahante J.E."/>
            <person name="Garbe J."/>
            <person name="Badalamenti J.P."/>
            <person name="Herman A."/>
            <person name="Mangelson H."/>
            <person name="Liachko I."/>
            <person name="Sullivan S."/>
            <person name="Sone E.D."/>
            <person name="Koren S."/>
            <person name="Silverstein K.A.T."/>
            <person name="Beckman K.B."/>
            <person name="Gohl D.M."/>
        </authorList>
    </citation>
    <scope>NUCLEOTIDE SEQUENCE</scope>
    <source>
        <strain evidence="1">Duluth1</strain>
        <tissue evidence="1">Whole animal</tissue>
    </source>
</reference>